<feature type="region of interest" description="Disordered" evidence="1">
    <location>
        <begin position="70"/>
        <end position="181"/>
    </location>
</feature>
<dbReference type="RefSeq" id="XP_066664619.1">
    <property type="nucleotide sequence ID" value="XM_066815329.1"/>
</dbReference>
<accession>A0ABR1VHU9</accession>
<organism evidence="2 3">
    <name type="scientific">Apiospora hydei</name>
    <dbReference type="NCBI Taxonomy" id="1337664"/>
    <lineage>
        <taxon>Eukaryota</taxon>
        <taxon>Fungi</taxon>
        <taxon>Dikarya</taxon>
        <taxon>Ascomycota</taxon>
        <taxon>Pezizomycotina</taxon>
        <taxon>Sordariomycetes</taxon>
        <taxon>Xylariomycetidae</taxon>
        <taxon>Amphisphaeriales</taxon>
        <taxon>Apiosporaceae</taxon>
        <taxon>Apiospora</taxon>
    </lineage>
</organism>
<dbReference type="EMBL" id="JAQQWN010000008">
    <property type="protein sequence ID" value="KAK8070811.1"/>
    <property type="molecule type" value="Genomic_DNA"/>
</dbReference>
<dbReference type="GeneID" id="92048389"/>
<proteinExistence type="predicted"/>
<protein>
    <submittedName>
        <fullName evidence="2">Uncharacterized protein</fullName>
    </submittedName>
</protein>
<feature type="compositionally biased region" description="Basic and acidic residues" evidence="1">
    <location>
        <begin position="162"/>
        <end position="173"/>
    </location>
</feature>
<dbReference type="Proteomes" id="UP001433268">
    <property type="component" value="Unassembled WGS sequence"/>
</dbReference>
<sequence length="181" mass="18735">MVGTGQQGYVVGTLHDTATALQQQLAQGEGDLGGSCQKAMRPYGKAPAEDASGFLRSLVSPFREQKPLLLDHLQDQKTGPNEPGGGELGRDEDGPGRILASLEPEGTCLHSAEGRSETSRQMLSKVEGRGTWIGAGSGNQEDGLNGAVAGDGGDLRSTPSRAHNDTAADDRSHNGTGLTTV</sequence>
<gene>
    <name evidence="2" type="ORF">PG997_011014</name>
</gene>
<evidence type="ECO:0000256" key="1">
    <source>
        <dbReference type="SAM" id="MobiDB-lite"/>
    </source>
</evidence>
<keyword evidence="3" id="KW-1185">Reference proteome</keyword>
<reference evidence="2 3" key="1">
    <citation type="submission" date="2023-01" db="EMBL/GenBank/DDBJ databases">
        <title>Analysis of 21 Apiospora genomes using comparative genomics revels a genus with tremendous synthesis potential of carbohydrate active enzymes and secondary metabolites.</title>
        <authorList>
            <person name="Sorensen T."/>
        </authorList>
    </citation>
    <scope>NUCLEOTIDE SEQUENCE [LARGE SCALE GENOMIC DNA]</scope>
    <source>
        <strain evidence="2 3">CBS 114990</strain>
    </source>
</reference>
<evidence type="ECO:0000313" key="2">
    <source>
        <dbReference type="EMBL" id="KAK8070811.1"/>
    </source>
</evidence>
<name>A0ABR1VHU9_9PEZI</name>
<comment type="caution">
    <text evidence="2">The sequence shown here is derived from an EMBL/GenBank/DDBJ whole genome shotgun (WGS) entry which is preliminary data.</text>
</comment>
<evidence type="ECO:0000313" key="3">
    <source>
        <dbReference type="Proteomes" id="UP001433268"/>
    </source>
</evidence>